<feature type="transmembrane region" description="Helical" evidence="1">
    <location>
        <begin position="187"/>
        <end position="208"/>
    </location>
</feature>
<dbReference type="GO" id="GO:0042802">
    <property type="term" value="F:identical protein binding"/>
    <property type="evidence" value="ECO:0007669"/>
    <property type="project" value="TreeGrafter"/>
</dbReference>
<keyword evidence="1" id="KW-1133">Transmembrane helix</keyword>
<feature type="transmembrane region" description="Helical" evidence="1">
    <location>
        <begin position="118"/>
        <end position="138"/>
    </location>
</feature>
<sequence>MSIAAGVSIIIYCFTFLLYYRELLPFGQRDHWRIGAALLLLIGAYFAADLTALSWLHLPALLLAMAAGVYLSTDMSFTQAFYGAGVCTLSLYCFRGIVTSIAAWVVQDTRPQFAVDSQSYYSLTVLSLVIALAFFYILHETILPDQELLIFLREPSSVKNVIAYELAAIPSLLLLNQGRHYHPDARWFAGITLAGCGFILFMLIFSIYHSIKEARLLRYQLSNQFMEEQLSVQLRYYNSYHKSTENFRKLKHDYLSVMRTLKVMIEGEQKEEALSLIHDTDESLQEFRAVQKEYSDNTTLNAVLQDLEFNCTKHKIRLCCEVAVPRFTKLTTLEELRILTNVTNNAVEACKKVPEDQRFIKVMSRNINGWAVIDVTNAFDGTVLVEHGRLKSRKIQRENHGLGLTIVQEIVESKGGILMTHFDVAQNTFKTRVLIPRCL</sequence>
<feature type="transmembrane region" description="Helical" evidence="1">
    <location>
        <begin position="31"/>
        <end position="48"/>
    </location>
</feature>
<dbReference type="EMBL" id="CP063304">
    <property type="protein sequence ID" value="QOV18132.1"/>
    <property type="molecule type" value="Genomic_DNA"/>
</dbReference>
<name>A0A7M2RFI3_9FIRM</name>
<proteinExistence type="predicted"/>
<keyword evidence="1" id="KW-0812">Transmembrane</keyword>
<feature type="domain" description="Sensor histidine kinase NatK-like C-terminal" evidence="2">
    <location>
        <begin position="336"/>
        <end position="436"/>
    </location>
</feature>
<dbReference type="AlphaFoldDB" id="A0A7M2RFI3"/>
<dbReference type="KEGG" id="bliq:INP51_08690"/>
<evidence type="ECO:0000259" key="2">
    <source>
        <dbReference type="Pfam" id="PF14501"/>
    </source>
</evidence>
<gene>
    <name evidence="3" type="ORF">INP51_08690</name>
</gene>
<feature type="transmembrane region" description="Helical" evidence="1">
    <location>
        <begin position="80"/>
        <end position="106"/>
    </location>
</feature>
<dbReference type="Pfam" id="PF14501">
    <property type="entry name" value="HATPase_c_5"/>
    <property type="match status" value="1"/>
</dbReference>
<dbReference type="SUPFAM" id="SSF55874">
    <property type="entry name" value="ATPase domain of HSP90 chaperone/DNA topoisomerase II/histidine kinase"/>
    <property type="match status" value="1"/>
</dbReference>
<reference evidence="3 4" key="1">
    <citation type="submission" date="2020-10" db="EMBL/GenBank/DDBJ databases">
        <title>Blautia liquoris sp.nov., isolated from the mud in a fermentation cellar used for the production of Chinese strong-flavoured liquor.</title>
        <authorList>
            <person name="Lu L."/>
        </authorList>
    </citation>
    <scope>NUCLEOTIDE SEQUENCE [LARGE SCALE GENOMIC DNA]</scope>
    <source>
        <strain evidence="3 4">LZLJ-3</strain>
    </source>
</reference>
<protein>
    <submittedName>
        <fullName evidence="3">GHKL domain-containing protein</fullName>
    </submittedName>
</protein>
<evidence type="ECO:0000313" key="3">
    <source>
        <dbReference type="EMBL" id="QOV18132.1"/>
    </source>
</evidence>
<organism evidence="3 4">
    <name type="scientific">Blautia liquoris</name>
    <dbReference type="NCBI Taxonomy" id="2779518"/>
    <lineage>
        <taxon>Bacteria</taxon>
        <taxon>Bacillati</taxon>
        <taxon>Bacillota</taxon>
        <taxon>Clostridia</taxon>
        <taxon>Lachnospirales</taxon>
        <taxon>Lachnospiraceae</taxon>
        <taxon>Blautia</taxon>
    </lineage>
</organism>
<accession>A0A7M2RFI3</accession>
<evidence type="ECO:0000256" key="1">
    <source>
        <dbReference type="SAM" id="Phobius"/>
    </source>
</evidence>
<keyword evidence="4" id="KW-1185">Reference proteome</keyword>
<feature type="transmembrane region" description="Helical" evidence="1">
    <location>
        <begin position="6"/>
        <end position="24"/>
    </location>
</feature>
<dbReference type="PANTHER" id="PTHR40448">
    <property type="entry name" value="TWO-COMPONENT SENSOR HISTIDINE KINASE"/>
    <property type="match status" value="1"/>
</dbReference>
<dbReference type="InterPro" id="IPR036890">
    <property type="entry name" value="HATPase_C_sf"/>
</dbReference>
<dbReference type="Proteomes" id="UP000593601">
    <property type="component" value="Chromosome"/>
</dbReference>
<dbReference type="PANTHER" id="PTHR40448:SF1">
    <property type="entry name" value="TWO-COMPONENT SENSOR HISTIDINE KINASE"/>
    <property type="match status" value="1"/>
</dbReference>
<keyword evidence="1" id="KW-0472">Membrane</keyword>
<dbReference type="RefSeq" id="WP_193734494.1">
    <property type="nucleotide sequence ID" value="NZ_CP063304.1"/>
</dbReference>
<evidence type="ECO:0000313" key="4">
    <source>
        <dbReference type="Proteomes" id="UP000593601"/>
    </source>
</evidence>
<dbReference type="Gene3D" id="3.30.565.10">
    <property type="entry name" value="Histidine kinase-like ATPase, C-terminal domain"/>
    <property type="match status" value="1"/>
</dbReference>
<dbReference type="InterPro" id="IPR032834">
    <property type="entry name" value="NatK-like_C"/>
</dbReference>